<dbReference type="OrthoDB" id="9803982at2"/>
<evidence type="ECO:0000256" key="1">
    <source>
        <dbReference type="ARBA" id="ARBA00022737"/>
    </source>
</evidence>
<dbReference type="Pfam" id="PF13174">
    <property type="entry name" value="TPR_6"/>
    <property type="match status" value="1"/>
</dbReference>
<proteinExistence type="predicted"/>
<evidence type="ECO:0000256" key="2">
    <source>
        <dbReference type="ARBA" id="ARBA00022803"/>
    </source>
</evidence>
<dbReference type="SUPFAM" id="SSF81901">
    <property type="entry name" value="HCP-like"/>
    <property type="match status" value="1"/>
</dbReference>
<dbReference type="AlphaFoldDB" id="A0A1G8EBT5"/>
<dbReference type="Pfam" id="PF13432">
    <property type="entry name" value="TPR_16"/>
    <property type="match status" value="1"/>
</dbReference>
<dbReference type="PROSITE" id="PS50005">
    <property type="entry name" value="TPR"/>
    <property type="match status" value="4"/>
</dbReference>
<feature type="repeat" description="TPR" evidence="3">
    <location>
        <begin position="292"/>
        <end position="325"/>
    </location>
</feature>
<dbReference type="STRING" id="104663.SAMN04488121_1187"/>
<organism evidence="4 5">
    <name type="scientific">Chitinophaga filiformis</name>
    <name type="common">Myxococcus filiformis</name>
    <name type="synonym">Flexibacter filiformis</name>
    <dbReference type="NCBI Taxonomy" id="104663"/>
    <lineage>
        <taxon>Bacteria</taxon>
        <taxon>Pseudomonadati</taxon>
        <taxon>Bacteroidota</taxon>
        <taxon>Chitinophagia</taxon>
        <taxon>Chitinophagales</taxon>
        <taxon>Chitinophagaceae</taxon>
        <taxon>Chitinophaga</taxon>
    </lineage>
</organism>
<dbReference type="RefSeq" id="WP_089839112.1">
    <property type="nucleotide sequence ID" value="NZ_FNBN01000018.1"/>
</dbReference>
<dbReference type="InterPro" id="IPR019734">
    <property type="entry name" value="TPR_rpt"/>
</dbReference>
<dbReference type="PANTHER" id="PTHR44858">
    <property type="entry name" value="TETRATRICOPEPTIDE REPEAT PROTEIN 6"/>
    <property type="match status" value="1"/>
</dbReference>
<evidence type="ECO:0000313" key="5">
    <source>
        <dbReference type="Proteomes" id="UP000199045"/>
    </source>
</evidence>
<dbReference type="SMART" id="SM00028">
    <property type="entry name" value="TPR"/>
    <property type="match status" value="5"/>
</dbReference>
<evidence type="ECO:0000313" key="4">
    <source>
        <dbReference type="EMBL" id="SDH67376.1"/>
    </source>
</evidence>
<feature type="repeat" description="TPR" evidence="3">
    <location>
        <begin position="258"/>
        <end position="291"/>
    </location>
</feature>
<dbReference type="InterPro" id="IPR050498">
    <property type="entry name" value="Ycf3"/>
</dbReference>
<evidence type="ECO:0000256" key="3">
    <source>
        <dbReference type="PROSITE-ProRule" id="PRU00339"/>
    </source>
</evidence>
<reference evidence="4 5" key="1">
    <citation type="submission" date="2016-10" db="EMBL/GenBank/DDBJ databases">
        <authorList>
            <person name="de Groot N.N."/>
        </authorList>
    </citation>
    <scope>NUCLEOTIDE SEQUENCE [LARGE SCALE GENOMIC DNA]</scope>
    <source>
        <strain evidence="4 5">DSM 527</strain>
    </source>
</reference>
<gene>
    <name evidence="4" type="ORF">SAMN04488121_1187</name>
</gene>
<protein>
    <submittedName>
        <fullName evidence="4">Tetratricopeptide repeat-containing protein</fullName>
    </submittedName>
</protein>
<feature type="repeat" description="TPR" evidence="3">
    <location>
        <begin position="87"/>
        <end position="120"/>
    </location>
</feature>
<accession>A0A1G8EBT5</accession>
<keyword evidence="1" id="KW-0677">Repeat</keyword>
<sequence length="337" mass="37813">MKYLFLLSLSIPFFFSCQSGKSEEQTSHNDADSSLYAPLVLPLTDSIAQFPNNEGLYFRRALLLFNTDPLLAQKDFEKAAQLKPDVTDFWAGAGEAALVLKDYPRSIAHFKKALQTAPGYPYLQYQLATAMIENKQYKSADSVASILGQSEGTHDKAFYLKARIAEDNKDTTLAISHLTTAIDKAGLQSDYGAVMELGDLLHIRHSPAAIKYYKLAARLDSVNSEPLVSLAQYYEETGNYTEAIATYNNSITTDPDDDRAYLALGRINIKKKNWKEAYRYFDLAAKASPDNAEAYYYRAQCLENMGRKEDAIDDYVKALTFKKDYPEAKAALDKLKK</sequence>
<dbReference type="InterPro" id="IPR011990">
    <property type="entry name" value="TPR-like_helical_dom_sf"/>
</dbReference>
<keyword evidence="2 3" id="KW-0802">TPR repeat</keyword>
<feature type="repeat" description="TPR" evidence="3">
    <location>
        <begin position="224"/>
        <end position="257"/>
    </location>
</feature>
<dbReference type="Pfam" id="PF14559">
    <property type="entry name" value="TPR_19"/>
    <property type="match status" value="1"/>
</dbReference>
<dbReference type="PROSITE" id="PS51257">
    <property type="entry name" value="PROKAR_LIPOPROTEIN"/>
    <property type="match status" value="1"/>
</dbReference>
<name>A0A1G8EBT5_CHIFI</name>
<dbReference type="PANTHER" id="PTHR44858:SF1">
    <property type="entry name" value="UDP-N-ACETYLGLUCOSAMINE--PEPTIDE N-ACETYLGLUCOSAMINYLTRANSFERASE SPINDLY-RELATED"/>
    <property type="match status" value="1"/>
</dbReference>
<dbReference type="Gene3D" id="1.25.40.10">
    <property type="entry name" value="Tetratricopeptide repeat domain"/>
    <property type="match status" value="2"/>
</dbReference>
<dbReference type="Proteomes" id="UP000199045">
    <property type="component" value="Unassembled WGS sequence"/>
</dbReference>
<dbReference type="EMBL" id="FNBN01000018">
    <property type="protein sequence ID" value="SDH67376.1"/>
    <property type="molecule type" value="Genomic_DNA"/>
</dbReference>